<dbReference type="CDD" id="cd08544">
    <property type="entry name" value="Reeler"/>
    <property type="match status" value="1"/>
</dbReference>
<dbReference type="GO" id="GO:0031012">
    <property type="term" value="C:extracellular matrix"/>
    <property type="evidence" value="ECO:0007669"/>
    <property type="project" value="TreeGrafter"/>
</dbReference>
<feature type="signal peptide" evidence="3">
    <location>
        <begin position="1"/>
        <end position="25"/>
    </location>
</feature>
<feature type="region of interest" description="Disordered" evidence="2">
    <location>
        <begin position="470"/>
        <end position="509"/>
    </location>
</feature>
<dbReference type="PROSITE" id="PS51020">
    <property type="entry name" value="SPONDIN"/>
    <property type="match status" value="1"/>
</dbReference>
<evidence type="ECO:0000313" key="6">
    <source>
        <dbReference type="Ensembl" id="ENSPKIP00000008998.1"/>
    </source>
</evidence>
<feature type="domain" description="Reelin" evidence="4">
    <location>
        <begin position="7"/>
        <end position="182"/>
    </location>
</feature>
<dbReference type="STRING" id="1676925.ENSPKIP00000008998"/>
<dbReference type="InterPro" id="IPR038678">
    <property type="entry name" value="Spondin_N_sf"/>
</dbReference>
<keyword evidence="7" id="KW-1185">Reference proteome</keyword>
<dbReference type="InterPro" id="IPR009465">
    <property type="entry name" value="Spondin_N"/>
</dbReference>
<evidence type="ECO:0000256" key="1">
    <source>
        <dbReference type="ARBA" id="ARBA00022737"/>
    </source>
</evidence>
<feature type="chain" id="PRO_5017482236" evidence="3">
    <location>
        <begin position="26"/>
        <end position="534"/>
    </location>
</feature>
<dbReference type="NCBIfam" id="NF038123">
    <property type="entry name" value="NF038123_dom"/>
    <property type="match status" value="1"/>
</dbReference>
<name>A0A3B3QS76_9TELE</name>
<organism evidence="6 7">
    <name type="scientific">Paramormyrops kingsleyae</name>
    <dbReference type="NCBI Taxonomy" id="1676925"/>
    <lineage>
        <taxon>Eukaryota</taxon>
        <taxon>Metazoa</taxon>
        <taxon>Chordata</taxon>
        <taxon>Craniata</taxon>
        <taxon>Vertebrata</taxon>
        <taxon>Euteleostomi</taxon>
        <taxon>Actinopterygii</taxon>
        <taxon>Neopterygii</taxon>
        <taxon>Teleostei</taxon>
        <taxon>Osteoglossocephala</taxon>
        <taxon>Osteoglossomorpha</taxon>
        <taxon>Osteoglossiformes</taxon>
        <taxon>Mormyridae</taxon>
        <taxon>Paramormyrops</taxon>
    </lineage>
</organism>
<evidence type="ECO:0000313" key="7">
    <source>
        <dbReference type="Proteomes" id="UP000261540"/>
    </source>
</evidence>
<protein>
    <submittedName>
        <fullName evidence="6">Spondin-1-like</fullName>
    </submittedName>
</protein>
<dbReference type="KEGG" id="pki:111858127"/>
<dbReference type="GeneTree" id="ENSGT00940000154910"/>
<keyword evidence="3" id="KW-0732">Signal</keyword>
<proteinExistence type="predicted"/>
<dbReference type="Gene3D" id="2.60.40.2130">
    <property type="entry name" value="F-spondin domain"/>
    <property type="match status" value="1"/>
</dbReference>
<evidence type="ECO:0000259" key="5">
    <source>
        <dbReference type="PROSITE" id="PS51020"/>
    </source>
</evidence>
<evidence type="ECO:0000256" key="3">
    <source>
        <dbReference type="SAM" id="SignalP"/>
    </source>
</evidence>
<dbReference type="OrthoDB" id="347314at2759"/>
<dbReference type="InterPro" id="IPR042307">
    <property type="entry name" value="Reeler_sf"/>
</dbReference>
<dbReference type="GO" id="GO:0007155">
    <property type="term" value="P:cell adhesion"/>
    <property type="evidence" value="ECO:0007669"/>
    <property type="project" value="TreeGrafter"/>
</dbReference>
<dbReference type="InterPro" id="IPR002861">
    <property type="entry name" value="Reeler_dom"/>
</dbReference>
<dbReference type="PROSITE" id="PS51019">
    <property type="entry name" value="REELIN"/>
    <property type="match status" value="1"/>
</dbReference>
<dbReference type="FunFam" id="2.60.40.2130:FF:000002">
    <property type="entry name" value="Putative Spondin-1"/>
    <property type="match status" value="1"/>
</dbReference>
<keyword evidence="1" id="KW-0677">Repeat</keyword>
<dbReference type="PANTHER" id="PTHR11311">
    <property type="entry name" value="SPONDIN"/>
    <property type="match status" value="1"/>
</dbReference>
<dbReference type="Pfam" id="PF02014">
    <property type="entry name" value="Reeler"/>
    <property type="match status" value="1"/>
</dbReference>
<feature type="compositionally biased region" description="Basic residues" evidence="2">
    <location>
        <begin position="492"/>
        <end position="501"/>
    </location>
</feature>
<evidence type="ECO:0000259" key="4">
    <source>
        <dbReference type="PROSITE" id="PS51019"/>
    </source>
</evidence>
<dbReference type="InterPro" id="IPR051418">
    <property type="entry name" value="Spondin/Thrombospondin_T1"/>
</dbReference>
<dbReference type="Ensembl" id="ENSPKIT00000033090.1">
    <property type="protein sequence ID" value="ENSPKIP00000008998.1"/>
    <property type="gene ID" value="ENSPKIG00000024272.1"/>
</dbReference>
<evidence type="ECO:0000256" key="2">
    <source>
        <dbReference type="SAM" id="MobiDB-lite"/>
    </source>
</evidence>
<accession>A0A3B3QS76</accession>
<dbReference type="Pfam" id="PF06468">
    <property type="entry name" value="Spond_N"/>
    <property type="match status" value="1"/>
</dbReference>
<reference evidence="6" key="1">
    <citation type="submission" date="2025-08" db="UniProtKB">
        <authorList>
            <consortium name="Ensembl"/>
        </authorList>
    </citation>
    <scope>IDENTIFICATION</scope>
</reference>
<sequence length="534" mass="58561">MSQSGLNVLFLYLLSHFACVFCALSEEDAFCGKILRAPAFRGGFKGFRLRVQGNLHHYRPGSTYRVTLSATGSAYFSGYTLFALKEGKKGENAGGYAGTFQVINEADSQLMRSCPTAVTEIPPRRHTKVHVLWKAPPAGTGCVILKANVLWKGVNSFRNGALVTRRMCEEEQLQGLEEATPSCCACGTAMYRLTFYGNWSEELHPKDYPKVSSHWSAIIGASHSRSYRLWAYGGYASEGVQQLAEQGSPIRMEEEIREKGDEILTVIKAKALWPAWQPLDMRPPPTAEFLVDRLHHVVSFLTMLGPSPDWAVGLSTQDLCTQECRWVQELVRDLLPWDAGVDSGVSYASPAMPTVPRERIRPLTSQENPAGPFYDPEGRPAKPAARVLLERIARKQGEQCSLAQATGDDVIADVKQRQEAKDCRVGARPGCSSPFLGAHAARRILGARLGGALKLRCALALRTGGGICPGVGGAPRARNSRSRDAAVGSKPTSHHHHHHAHQQQEHPHGLIQSNSRIIILFSKLRSTCHERTGG</sequence>
<reference evidence="6" key="2">
    <citation type="submission" date="2025-09" db="UniProtKB">
        <authorList>
            <consortium name="Ensembl"/>
        </authorList>
    </citation>
    <scope>IDENTIFICATION</scope>
</reference>
<dbReference type="Gene3D" id="2.60.40.4060">
    <property type="entry name" value="Reeler domain"/>
    <property type="match status" value="1"/>
</dbReference>
<feature type="domain" description="Spondin" evidence="5">
    <location>
        <begin position="179"/>
        <end position="372"/>
    </location>
</feature>
<dbReference type="AlphaFoldDB" id="A0A3B3QS76"/>
<dbReference type="PANTHER" id="PTHR11311:SF16">
    <property type="entry name" value="SPONDIN-1"/>
    <property type="match status" value="1"/>
</dbReference>
<dbReference type="Proteomes" id="UP000261540">
    <property type="component" value="Unplaced"/>
</dbReference>